<accession>A0A4C1SUC2</accession>
<gene>
    <name evidence="1" type="ORF">EVAR_5129_1</name>
</gene>
<reference evidence="1 2" key="1">
    <citation type="journal article" date="2019" name="Commun. Biol.">
        <title>The bagworm genome reveals a unique fibroin gene that provides high tensile strength.</title>
        <authorList>
            <person name="Kono N."/>
            <person name="Nakamura H."/>
            <person name="Ohtoshi R."/>
            <person name="Tomita M."/>
            <person name="Numata K."/>
            <person name="Arakawa K."/>
        </authorList>
    </citation>
    <scope>NUCLEOTIDE SEQUENCE [LARGE SCALE GENOMIC DNA]</scope>
</reference>
<sequence length="105" mass="12263">MTRVARAARAPNGLLDFSYVDITFILQPFRRFYIPYLYRRRSRADLGDAMRFGSLCTIYVELITSTTEEADLSRIDKTLMRRDFDVESIRPIITTCVRGVEKGRF</sequence>
<organism evidence="1 2">
    <name type="scientific">Eumeta variegata</name>
    <name type="common">Bagworm moth</name>
    <name type="synonym">Eumeta japonica</name>
    <dbReference type="NCBI Taxonomy" id="151549"/>
    <lineage>
        <taxon>Eukaryota</taxon>
        <taxon>Metazoa</taxon>
        <taxon>Ecdysozoa</taxon>
        <taxon>Arthropoda</taxon>
        <taxon>Hexapoda</taxon>
        <taxon>Insecta</taxon>
        <taxon>Pterygota</taxon>
        <taxon>Neoptera</taxon>
        <taxon>Endopterygota</taxon>
        <taxon>Lepidoptera</taxon>
        <taxon>Glossata</taxon>
        <taxon>Ditrysia</taxon>
        <taxon>Tineoidea</taxon>
        <taxon>Psychidae</taxon>
        <taxon>Oiketicinae</taxon>
        <taxon>Eumeta</taxon>
    </lineage>
</organism>
<proteinExistence type="predicted"/>
<comment type="caution">
    <text evidence="1">The sequence shown here is derived from an EMBL/GenBank/DDBJ whole genome shotgun (WGS) entry which is preliminary data.</text>
</comment>
<name>A0A4C1SUC2_EUMVA</name>
<dbReference type="AlphaFoldDB" id="A0A4C1SUC2"/>
<dbReference type="Proteomes" id="UP000299102">
    <property type="component" value="Unassembled WGS sequence"/>
</dbReference>
<keyword evidence="2" id="KW-1185">Reference proteome</keyword>
<evidence type="ECO:0000313" key="1">
    <source>
        <dbReference type="EMBL" id="GBP05833.1"/>
    </source>
</evidence>
<evidence type="ECO:0000313" key="2">
    <source>
        <dbReference type="Proteomes" id="UP000299102"/>
    </source>
</evidence>
<protein>
    <submittedName>
        <fullName evidence="1">Uncharacterized protein</fullName>
    </submittedName>
</protein>
<dbReference type="EMBL" id="BGZK01000019">
    <property type="protein sequence ID" value="GBP05833.1"/>
    <property type="molecule type" value="Genomic_DNA"/>
</dbReference>